<dbReference type="RefSeq" id="WP_371130390.1">
    <property type="nucleotide sequence ID" value="NZ_FNKY01000001.1"/>
</dbReference>
<evidence type="ECO:0000313" key="3">
    <source>
        <dbReference type="Proteomes" id="UP000183471"/>
    </source>
</evidence>
<feature type="transmembrane region" description="Helical" evidence="1">
    <location>
        <begin position="154"/>
        <end position="174"/>
    </location>
</feature>
<name>A0ABY0TKH9_9PROT</name>
<accession>A0ABY0TKH9</accession>
<dbReference type="PANTHER" id="PTHR43471:SF14">
    <property type="entry name" value="ABC-2 TYPE TRANSPORT SYSTEM PERMEASE PROTEIN"/>
    <property type="match status" value="1"/>
</dbReference>
<protein>
    <submittedName>
        <fullName evidence="2">ABC-2 type transport system permease protein</fullName>
    </submittedName>
</protein>
<comment type="caution">
    <text evidence="2">The sequence shown here is derived from an EMBL/GenBank/DDBJ whole genome shotgun (WGS) entry which is preliminary data.</text>
</comment>
<evidence type="ECO:0000313" key="2">
    <source>
        <dbReference type="EMBL" id="SDQ97720.1"/>
    </source>
</evidence>
<gene>
    <name evidence="2" type="ORF">SAMN05216402_3082</name>
</gene>
<proteinExistence type="predicted"/>
<sequence length="488" mass="54230">MSSFFSFREVFRHEWHSFKAERVIGSILVMLSIAAGYGLVNGKTLVEKQRYATEAAGKEEQLRLNDNLQKLVAMQKGEYIASSAFRNPANPLWIGSRHAATYAVLPPGPLASTAIGQSDLNPSYILISADSKETFTFNEEIENPGNLLIGHFDLAFFMVYLLPLLIIALSYNALSGEREQGTLAILMANPIRLSIVLLAKLACRATLLILPLATVTVGFVVFENPFQSFSTDVAVRLAWWIGLAIAYALFWFSVTAVVSIQGKSSEHNVLVLIGLWVVFSLIVPTLLSVAVNVAYPVPSRVEMINSLRAIQTDVSKEYDASVARYEEEHSAMSGNDGVLNKKDLGAARKRILVQQSAARLTEKLMTQHNDQLTHQQRIVDWLGFSSPAIVMQGGLNDIAGTGNSRYQHFMGQVDRFYTDWQGFFIPRALKNIALTPEDYNNFPRFQYQPQPLSDLNSRLMRTLLGLLIPAILLGYLGARRISHYPVTA</sequence>
<keyword evidence="3" id="KW-1185">Reference proteome</keyword>
<dbReference type="Proteomes" id="UP000183471">
    <property type="component" value="Unassembled WGS sequence"/>
</dbReference>
<feature type="transmembrane region" description="Helical" evidence="1">
    <location>
        <begin position="195"/>
        <end position="222"/>
    </location>
</feature>
<dbReference type="Pfam" id="PF12679">
    <property type="entry name" value="ABC2_membrane_2"/>
    <property type="match status" value="1"/>
</dbReference>
<feature type="transmembrane region" description="Helical" evidence="1">
    <location>
        <begin position="270"/>
        <end position="295"/>
    </location>
</feature>
<feature type="transmembrane region" description="Helical" evidence="1">
    <location>
        <begin position="237"/>
        <end position="258"/>
    </location>
</feature>
<dbReference type="EMBL" id="FNKY01000001">
    <property type="protein sequence ID" value="SDQ97720.1"/>
    <property type="molecule type" value="Genomic_DNA"/>
</dbReference>
<dbReference type="PANTHER" id="PTHR43471">
    <property type="entry name" value="ABC TRANSPORTER PERMEASE"/>
    <property type="match status" value="1"/>
</dbReference>
<keyword evidence="1" id="KW-0472">Membrane</keyword>
<organism evidence="2 3">
    <name type="scientific">Nitrosospira multiformis</name>
    <dbReference type="NCBI Taxonomy" id="1231"/>
    <lineage>
        <taxon>Bacteria</taxon>
        <taxon>Pseudomonadati</taxon>
        <taxon>Pseudomonadota</taxon>
        <taxon>Betaproteobacteria</taxon>
        <taxon>Nitrosomonadales</taxon>
        <taxon>Nitrosomonadaceae</taxon>
        <taxon>Nitrosospira</taxon>
    </lineage>
</organism>
<reference evidence="2 3" key="1">
    <citation type="submission" date="2016-10" db="EMBL/GenBank/DDBJ databases">
        <authorList>
            <person name="Varghese N."/>
            <person name="Submissions S."/>
        </authorList>
    </citation>
    <scope>NUCLEOTIDE SEQUENCE [LARGE SCALE GENOMIC DNA]</scope>
    <source>
        <strain evidence="2 3">Nl1</strain>
    </source>
</reference>
<evidence type="ECO:0000256" key="1">
    <source>
        <dbReference type="SAM" id="Phobius"/>
    </source>
</evidence>
<keyword evidence="1" id="KW-1133">Transmembrane helix</keyword>
<feature type="transmembrane region" description="Helical" evidence="1">
    <location>
        <begin position="459"/>
        <end position="478"/>
    </location>
</feature>
<keyword evidence="1" id="KW-0812">Transmembrane</keyword>